<evidence type="ECO:0000313" key="3">
    <source>
        <dbReference type="Proteomes" id="UP001054945"/>
    </source>
</evidence>
<organism evidence="2 3">
    <name type="scientific">Caerostris extrusa</name>
    <name type="common">Bark spider</name>
    <name type="synonym">Caerostris bankana</name>
    <dbReference type="NCBI Taxonomy" id="172846"/>
    <lineage>
        <taxon>Eukaryota</taxon>
        <taxon>Metazoa</taxon>
        <taxon>Ecdysozoa</taxon>
        <taxon>Arthropoda</taxon>
        <taxon>Chelicerata</taxon>
        <taxon>Arachnida</taxon>
        <taxon>Araneae</taxon>
        <taxon>Araneomorphae</taxon>
        <taxon>Entelegynae</taxon>
        <taxon>Araneoidea</taxon>
        <taxon>Araneidae</taxon>
        <taxon>Caerostris</taxon>
    </lineage>
</organism>
<sequence length="135" mass="15631">MEEKKGISNKRDPKERKRSYSEDVEKRKEKNEKKEELDNTKTCLSTRCNLSNATNQPRTKVPGVSGRKETNHSCFASTPFLPFRPEQMLFPSFIHFIFSHIIPVPETEESTTIDVLISRLAWLIEDVGFILVFDV</sequence>
<feature type="compositionally biased region" description="Basic and acidic residues" evidence="1">
    <location>
        <begin position="1"/>
        <end position="39"/>
    </location>
</feature>
<dbReference type="Proteomes" id="UP001054945">
    <property type="component" value="Unassembled WGS sequence"/>
</dbReference>
<name>A0AAV4RTN6_CAEEX</name>
<feature type="region of interest" description="Disordered" evidence="1">
    <location>
        <begin position="1"/>
        <end position="70"/>
    </location>
</feature>
<proteinExistence type="predicted"/>
<reference evidence="2 3" key="1">
    <citation type="submission" date="2021-06" db="EMBL/GenBank/DDBJ databases">
        <title>Caerostris extrusa draft genome.</title>
        <authorList>
            <person name="Kono N."/>
            <person name="Arakawa K."/>
        </authorList>
    </citation>
    <scope>NUCLEOTIDE SEQUENCE [LARGE SCALE GENOMIC DNA]</scope>
</reference>
<evidence type="ECO:0000313" key="2">
    <source>
        <dbReference type="EMBL" id="GIY23807.1"/>
    </source>
</evidence>
<feature type="compositionally biased region" description="Polar residues" evidence="1">
    <location>
        <begin position="40"/>
        <end position="58"/>
    </location>
</feature>
<dbReference type="EMBL" id="BPLR01008316">
    <property type="protein sequence ID" value="GIY23807.1"/>
    <property type="molecule type" value="Genomic_DNA"/>
</dbReference>
<protein>
    <submittedName>
        <fullName evidence="2">Uncharacterized protein</fullName>
    </submittedName>
</protein>
<comment type="caution">
    <text evidence="2">The sequence shown here is derived from an EMBL/GenBank/DDBJ whole genome shotgun (WGS) entry which is preliminary data.</text>
</comment>
<dbReference type="AlphaFoldDB" id="A0AAV4RTN6"/>
<gene>
    <name evidence="2" type="ORF">CEXT_205221</name>
</gene>
<evidence type="ECO:0000256" key="1">
    <source>
        <dbReference type="SAM" id="MobiDB-lite"/>
    </source>
</evidence>
<keyword evidence="3" id="KW-1185">Reference proteome</keyword>
<accession>A0AAV4RTN6</accession>